<dbReference type="RefSeq" id="WP_284203142.1">
    <property type="nucleotide sequence ID" value="NZ_BSPQ01000002.1"/>
</dbReference>
<dbReference type="InterPro" id="IPR029068">
    <property type="entry name" value="Glyas_Bleomycin-R_OHBP_Dase"/>
</dbReference>
<dbReference type="InterPro" id="IPR037523">
    <property type="entry name" value="VOC_core"/>
</dbReference>
<feature type="domain" description="VOC" evidence="1">
    <location>
        <begin position="2"/>
        <end position="113"/>
    </location>
</feature>
<dbReference type="Gene3D" id="3.10.180.10">
    <property type="entry name" value="2,3-Dihydroxybiphenyl 1,2-Dioxygenase, domain 1"/>
    <property type="match status" value="1"/>
</dbReference>
<gene>
    <name evidence="2" type="ORF">GCM10007916_10850</name>
</gene>
<dbReference type="CDD" id="cd07247">
    <property type="entry name" value="SgaA_N_like"/>
    <property type="match status" value="1"/>
</dbReference>
<evidence type="ECO:0000313" key="2">
    <source>
        <dbReference type="EMBL" id="GLS90018.1"/>
    </source>
</evidence>
<dbReference type="Proteomes" id="UP001157353">
    <property type="component" value="Unassembled WGS sequence"/>
</dbReference>
<comment type="caution">
    <text evidence="2">The sequence shown here is derived from an EMBL/GenBank/DDBJ whole genome shotgun (WGS) entry which is preliminary data.</text>
</comment>
<sequence>MKIDYLEIPSKDMRVTEEFFTSVFGWRFESYGPEYMVFWGAGINGGFYFHPDLTCTTATGSILPVMYSENITQTQTAIVQAGGEIVKPLFAFPGGIRFHFTDPNGNEYAIWSDAKLPTGIC</sequence>
<proteinExistence type="predicted"/>
<keyword evidence="3" id="KW-1185">Reference proteome</keyword>
<dbReference type="Pfam" id="PF00903">
    <property type="entry name" value="Glyoxalase"/>
    <property type="match status" value="1"/>
</dbReference>
<organism evidence="2 3">
    <name type="scientific">Psychromonas marina</name>
    <dbReference type="NCBI Taxonomy" id="88364"/>
    <lineage>
        <taxon>Bacteria</taxon>
        <taxon>Pseudomonadati</taxon>
        <taxon>Pseudomonadota</taxon>
        <taxon>Gammaproteobacteria</taxon>
        <taxon>Alteromonadales</taxon>
        <taxon>Psychromonadaceae</taxon>
        <taxon>Psychromonas</taxon>
    </lineage>
</organism>
<dbReference type="PANTHER" id="PTHR33993">
    <property type="entry name" value="GLYOXALASE-RELATED"/>
    <property type="match status" value="1"/>
</dbReference>
<dbReference type="EMBL" id="BSPQ01000002">
    <property type="protein sequence ID" value="GLS90018.1"/>
    <property type="molecule type" value="Genomic_DNA"/>
</dbReference>
<dbReference type="InterPro" id="IPR052164">
    <property type="entry name" value="Anthracycline_SecMetBiosynth"/>
</dbReference>
<dbReference type="SUPFAM" id="SSF54593">
    <property type="entry name" value="Glyoxalase/Bleomycin resistance protein/Dihydroxybiphenyl dioxygenase"/>
    <property type="match status" value="1"/>
</dbReference>
<evidence type="ECO:0000313" key="3">
    <source>
        <dbReference type="Proteomes" id="UP001157353"/>
    </source>
</evidence>
<protein>
    <submittedName>
        <fullName evidence="2">Glyoxalase</fullName>
    </submittedName>
</protein>
<dbReference type="PANTHER" id="PTHR33993:SF1">
    <property type="entry name" value="GLYOXALASE FAMILY PROTEIN"/>
    <property type="match status" value="1"/>
</dbReference>
<evidence type="ECO:0000259" key="1">
    <source>
        <dbReference type="PROSITE" id="PS51819"/>
    </source>
</evidence>
<dbReference type="InterPro" id="IPR004360">
    <property type="entry name" value="Glyas_Fos-R_dOase_dom"/>
</dbReference>
<accession>A0ABQ6DY05</accession>
<dbReference type="PROSITE" id="PS51819">
    <property type="entry name" value="VOC"/>
    <property type="match status" value="1"/>
</dbReference>
<reference evidence="3" key="1">
    <citation type="journal article" date="2019" name="Int. J. Syst. Evol. Microbiol.">
        <title>The Global Catalogue of Microorganisms (GCM) 10K type strain sequencing project: providing services to taxonomists for standard genome sequencing and annotation.</title>
        <authorList>
            <consortium name="The Broad Institute Genomics Platform"/>
            <consortium name="The Broad Institute Genome Sequencing Center for Infectious Disease"/>
            <person name="Wu L."/>
            <person name="Ma J."/>
        </authorList>
    </citation>
    <scope>NUCLEOTIDE SEQUENCE [LARGE SCALE GENOMIC DNA]</scope>
    <source>
        <strain evidence="3">NBRC 103166</strain>
    </source>
</reference>
<name>A0ABQ6DY05_9GAMM</name>